<evidence type="ECO:0000313" key="1">
    <source>
        <dbReference type="EMBL" id="GID78552.1"/>
    </source>
</evidence>
<dbReference type="RefSeq" id="WP_275409974.1">
    <property type="nucleotide sequence ID" value="NZ_BAAABO010000038.1"/>
</dbReference>
<dbReference type="EMBL" id="BOMI01000146">
    <property type="protein sequence ID" value="GID78552.1"/>
    <property type="molecule type" value="Genomic_DNA"/>
</dbReference>
<dbReference type="Proteomes" id="UP000609879">
    <property type="component" value="Unassembled WGS sequence"/>
</dbReference>
<reference evidence="1 2" key="1">
    <citation type="submission" date="2021-01" db="EMBL/GenBank/DDBJ databases">
        <title>Whole genome shotgun sequence of Actinoplanes deccanensis NBRC 13994.</title>
        <authorList>
            <person name="Komaki H."/>
            <person name="Tamura T."/>
        </authorList>
    </citation>
    <scope>NUCLEOTIDE SEQUENCE [LARGE SCALE GENOMIC DNA]</scope>
    <source>
        <strain evidence="1 2">NBRC 13994</strain>
    </source>
</reference>
<sequence>MDEQRWIREGLRLAYDLQNELPDIDISYAHDHDSRPVRERRGPC</sequence>
<proteinExistence type="predicted"/>
<organism evidence="1 2">
    <name type="scientific">Paractinoplanes deccanensis</name>
    <dbReference type="NCBI Taxonomy" id="113561"/>
    <lineage>
        <taxon>Bacteria</taxon>
        <taxon>Bacillati</taxon>
        <taxon>Actinomycetota</taxon>
        <taxon>Actinomycetes</taxon>
        <taxon>Micromonosporales</taxon>
        <taxon>Micromonosporaceae</taxon>
        <taxon>Paractinoplanes</taxon>
    </lineage>
</organism>
<comment type="caution">
    <text evidence="1">The sequence shown here is derived from an EMBL/GenBank/DDBJ whole genome shotgun (WGS) entry which is preliminary data.</text>
</comment>
<gene>
    <name evidence="1" type="ORF">Ade02nite_71930</name>
</gene>
<name>A0ABQ3YEY4_9ACTN</name>
<evidence type="ECO:0000313" key="2">
    <source>
        <dbReference type="Proteomes" id="UP000609879"/>
    </source>
</evidence>
<accession>A0ABQ3YEY4</accession>
<protein>
    <submittedName>
        <fullName evidence="1">Uncharacterized protein</fullName>
    </submittedName>
</protein>
<keyword evidence="2" id="KW-1185">Reference proteome</keyword>